<sequence length="598" mass="63319">MSDLSLTSAHAPPKEQGGLHPDFWIALLFLAGSVWLALPAIKGGVFDALSTDDAMRLVEVRDLIGGQGWFDLFQHRMDPPGGTSMHWSRLIDAPLAALILLLKPLVGMHSTEAVTLYVWPALLFAVALALVAAIARQMTNSFIPVIPAVVLAVLCLPALVHFRPGAIDHHNAQIDLLLAMILLAAQIESNVVKAALCGLTGSLSLAIGIEMLPAIGAVGVAVFGLFVWRGAPVARQAGAFGAGLAASSLLLAPALLPSSSWTTQACDAFGAPVVLLTAGGGISLLLMVGIDRYFRTLLMRIVSAAALATVLIGAFLVLFSGCIAPPFAHLDPIVITLWVNNIAEAISLPRMLQLFPEKVPGYYVFPVLTLGFAVLALIRSAASERFRWSVGIAPLAALIGFSLFQMRGAAAASMVAAPLFAASLAVLWPKFASVRNLVILSAIVSPFSLALAGLSAKPLMDVIFKPEPIGGLSPCQTLSDVASLKELPKGRVMAPVDLGPAILVETNHEVFAGPYHRNNDGMTALIRLMLAPPPAARQILSDRHVDYVVTCSATPDANIIKLAPEGLEARLARGDPPDFLERLHLDPNDKIAVWRVRK</sequence>
<feature type="transmembrane region" description="Helical" evidence="1">
    <location>
        <begin position="302"/>
        <end position="328"/>
    </location>
</feature>
<dbReference type="RefSeq" id="WP_072822693.1">
    <property type="nucleotide sequence ID" value="NZ_LT670849.1"/>
</dbReference>
<evidence type="ECO:0008006" key="4">
    <source>
        <dbReference type="Google" id="ProtNLM"/>
    </source>
</evidence>
<feature type="transmembrane region" description="Helical" evidence="1">
    <location>
        <begin position="23"/>
        <end position="41"/>
    </location>
</feature>
<name>A0A1M7UK96_9BRAD</name>
<dbReference type="AlphaFoldDB" id="A0A1M7UK96"/>
<evidence type="ECO:0000313" key="2">
    <source>
        <dbReference type="EMBL" id="SHN83453.1"/>
    </source>
</evidence>
<evidence type="ECO:0000256" key="1">
    <source>
        <dbReference type="SAM" id="Phobius"/>
    </source>
</evidence>
<gene>
    <name evidence="2" type="ORF">SAMN05444170_5510</name>
</gene>
<feature type="transmembrane region" description="Helical" evidence="1">
    <location>
        <begin position="268"/>
        <end position="290"/>
    </location>
</feature>
<protein>
    <recommendedName>
        <fullName evidence="4">4-amino-4-deoxy-L-arabinose transferase</fullName>
    </recommendedName>
</protein>
<feature type="transmembrane region" description="Helical" evidence="1">
    <location>
        <begin position="360"/>
        <end position="378"/>
    </location>
</feature>
<feature type="transmembrane region" description="Helical" evidence="1">
    <location>
        <begin position="437"/>
        <end position="456"/>
    </location>
</feature>
<proteinExistence type="predicted"/>
<dbReference type="EMBL" id="LT670849">
    <property type="protein sequence ID" value="SHN83453.1"/>
    <property type="molecule type" value="Genomic_DNA"/>
</dbReference>
<feature type="transmembrane region" description="Helical" evidence="1">
    <location>
        <begin position="141"/>
        <end position="162"/>
    </location>
</feature>
<evidence type="ECO:0000313" key="3">
    <source>
        <dbReference type="Proteomes" id="UP000184096"/>
    </source>
</evidence>
<reference evidence="3" key="1">
    <citation type="submission" date="2016-11" db="EMBL/GenBank/DDBJ databases">
        <authorList>
            <person name="Varghese N."/>
            <person name="Submissions S."/>
        </authorList>
    </citation>
    <scope>NUCLEOTIDE SEQUENCE [LARGE SCALE GENOMIC DNA]</scope>
    <source>
        <strain evidence="3">GAS401</strain>
    </source>
</reference>
<keyword evidence="1" id="KW-0472">Membrane</keyword>
<feature type="transmembrane region" description="Helical" evidence="1">
    <location>
        <begin position="86"/>
        <end position="102"/>
    </location>
</feature>
<keyword evidence="3" id="KW-1185">Reference proteome</keyword>
<accession>A0A1M7UK96</accession>
<dbReference type="OrthoDB" id="1082056at2"/>
<feature type="transmembrane region" description="Helical" evidence="1">
    <location>
        <begin position="237"/>
        <end position="256"/>
    </location>
</feature>
<feature type="transmembrane region" description="Helical" evidence="1">
    <location>
        <begin position="114"/>
        <end position="135"/>
    </location>
</feature>
<keyword evidence="1" id="KW-1133">Transmembrane helix</keyword>
<feature type="transmembrane region" description="Helical" evidence="1">
    <location>
        <begin position="202"/>
        <end position="228"/>
    </location>
</feature>
<feature type="transmembrane region" description="Helical" evidence="1">
    <location>
        <begin position="410"/>
        <end position="428"/>
    </location>
</feature>
<organism evidence="2 3">
    <name type="scientific">Bradyrhizobium erythrophlei</name>
    <dbReference type="NCBI Taxonomy" id="1437360"/>
    <lineage>
        <taxon>Bacteria</taxon>
        <taxon>Pseudomonadati</taxon>
        <taxon>Pseudomonadota</taxon>
        <taxon>Alphaproteobacteria</taxon>
        <taxon>Hyphomicrobiales</taxon>
        <taxon>Nitrobacteraceae</taxon>
        <taxon>Bradyrhizobium</taxon>
    </lineage>
</organism>
<keyword evidence="1" id="KW-0812">Transmembrane</keyword>
<feature type="transmembrane region" description="Helical" evidence="1">
    <location>
        <begin position="385"/>
        <end position="404"/>
    </location>
</feature>
<dbReference type="Proteomes" id="UP000184096">
    <property type="component" value="Chromosome I"/>
</dbReference>